<evidence type="ECO:0000256" key="5">
    <source>
        <dbReference type="ARBA" id="ARBA00023315"/>
    </source>
</evidence>
<keyword evidence="5 6" id="KW-0012">Acyltransferase</keyword>
<dbReference type="Gene3D" id="1.20.1180.10">
    <property type="entry name" value="Udp N-acetylglucosamine O-acyltransferase, C-terminal domain"/>
    <property type="match status" value="1"/>
</dbReference>
<sequence>MAEFQVHPTAIVGNNVTIGAGTEIGPYCVIEDDVTIGENNILGSHLVIGRYTNIGNHNRFYPFSTIGLQPQDLKFDDEKTVLEIGDHNTFREHVTLHRGTGHGGGVTRIGSHNLVMVSAHVAHDCLVGDHVILSHAATLAGHVLVGNHATVGAYSGVHQFCRVGDYAFIGGYSVITQDALPYIKSVGNRAKAYGINTIGLERKGFTKEEITNLKDAYRTLFQRKLRLVEAQEVVTKKYSDCARVKYLLDFIAASERGIVRM</sequence>
<dbReference type="UniPathway" id="UPA00359">
    <property type="reaction ID" value="UER00477"/>
</dbReference>
<evidence type="ECO:0000259" key="7">
    <source>
        <dbReference type="Pfam" id="PF13720"/>
    </source>
</evidence>
<comment type="caution">
    <text evidence="8">The sequence shown here is derived from an EMBL/GenBank/DDBJ whole genome shotgun (WGS) entry which is preliminary data.</text>
</comment>
<dbReference type="InterPro" id="IPR001451">
    <property type="entry name" value="Hexapep"/>
</dbReference>
<dbReference type="InterPro" id="IPR010137">
    <property type="entry name" value="Lipid_A_LpxA"/>
</dbReference>
<keyword evidence="9" id="KW-1185">Reference proteome</keyword>
<proteinExistence type="inferred from homology"/>
<comment type="similarity">
    <text evidence="6">Belongs to the transferase hexapeptide repeat family. LpxA subfamily.</text>
</comment>
<keyword evidence="6" id="KW-0677">Repeat</keyword>
<dbReference type="Gene3D" id="2.160.10.10">
    <property type="entry name" value="Hexapeptide repeat proteins"/>
    <property type="match status" value="1"/>
</dbReference>
<keyword evidence="6" id="KW-0963">Cytoplasm</keyword>
<reference evidence="8" key="1">
    <citation type="submission" date="2021-03" db="EMBL/GenBank/DDBJ databases">
        <authorList>
            <person name="Wang G."/>
        </authorList>
    </citation>
    <scope>NUCLEOTIDE SEQUENCE</scope>
    <source>
        <strain evidence="8">KCTC 12899</strain>
    </source>
</reference>
<dbReference type="CDD" id="cd03351">
    <property type="entry name" value="LbH_UDP-GlcNAc_AT"/>
    <property type="match status" value="1"/>
</dbReference>
<dbReference type="PANTHER" id="PTHR43480">
    <property type="entry name" value="ACYL-[ACYL-CARRIER-PROTEIN]--UDP-N-ACETYLGLUCOSAMINE O-ACYLTRANSFERASE"/>
    <property type="match status" value="1"/>
</dbReference>
<dbReference type="Pfam" id="PF00132">
    <property type="entry name" value="Hexapep"/>
    <property type="match status" value="2"/>
</dbReference>
<evidence type="ECO:0000256" key="2">
    <source>
        <dbReference type="ARBA" id="ARBA00022556"/>
    </source>
</evidence>
<dbReference type="HAMAP" id="MF_00387">
    <property type="entry name" value="LpxA"/>
    <property type="match status" value="1"/>
</dbReference>
<comment type="function">
    <text evidence="6">Involved in the biosynthesis of lipid A, a phosphorylated glycolipid that anchors the lipopolysaccharide to the outer membrane of the cell.</text>
</comment>
<keyword evidence="1 6" id="KW-0444">Lipid biosynthesis</keyword>
<dbReference type="Proteomes" id="UP000664417">
    <property type="component" value="Unassembled WGS sequence"/>
</dbReference>
<comment type="subcellular location">
    <subcellularLocation>
        <location evidence="6">Cytoplasm</location>
    </subcellularLocation>
</comment>
<gene>
    <name evidence="6 8" type="primary">lpxA</name>
    <name evidence="8" type="ORF">J3U88_18615</name>
</gene>
<evidence type="ECO:0000313" key="8">
    <source>
        <dbReference type="EMBL" id="MBO1320496.1"/>
    </source>
</evidence>
<dbReference type="GO" id="GO:0005737">
    <property type="term" value="C:cytoplasm"/>
    <property type="evidence" value="ECO:0007669"/>
    <property type="project" value="UniProtKB-SubCell"/>
</dbReference>
<comment type="subunit">
    <text evidence="6">Homotrimer.</text>
</comment>
<comment type="catalytic activity">
    <reaction evidence="6">
        <text>a (3R)-hydroxyacyl-[ACP] + UDP-N-acetyl-alpha-D-glucosamine = a UDP-3-O-[(3R)-3-hydroxyacyl]-N-acetyl-alpha-D-glucosamine + holo-[ACP]</text>
        <dbReference type="Rhea" id="RHEA:67812"/>
        <dbReference type="Rhea" id="RHEA-COMP:9685"/>
        <dbReference type="Rhea" id="RHEA-COMP:9945"/>
        <dbReference type="ChEBI" id="CHEBI:57705"/>
        <dbReference type="ChEBI" id="CHEBI:64479"/>
        <dbReference type="ChEBI" id="CHEBI:78827"/>
        <dbReference type="ChEBI" id="CHEBI:173225"/>
        <dbReference type="EC" id="2.3.1.129"/>
    </reaction>
</comment>
<dbReference type="PANTHER" id="PTHR43480:SF1">
    <property type="entry name" value="ACYL-[ACYL-CARRIER-PROTEIN]--UDP-N-ACETYLGLUCOSAMINE O-ACYLTRANSFERASE, MITOCHONDRIAL-RELATED"/>
    <property type="match status" value="1"/>
</dbReference>
<keyword evidence="4 6" id="KW-0443">Lipid metabolism</keyword>
<dbReference type="GO" id="GO:0016020">
    <property type="term" value="C:membrane"/>
    <property type="evidence" value="ECO:0007669"/>
    <property type="project" value="GOC"/>
</dbReference>
<accession>A0A8J7U6L2</accession>
<organism evidence="8 9">
    <name type="scientific">Acanthopleuribacter pedis</name>
    <dbReference type="NCBI Taxonomy" id="442870"/>
    <lineage>
        <taxon>Bacteria</taxon>
        <taxon>Pseudomonadati</taxon>
        <taxon>Acidobacteriota</taxon>
        <taxon>Holophagae</taxon>
        <taxon>Acanthopleuribacterales</taxon>
        <taxon>Acanthopleuribacteraceae</taxon>
        <taxon>Acanthopleuribacter</taxon>
    </lineage>
</organism>
<dbReference type="PIRSF" id="PIRSF000456">
    <property type="entry name" value="UDP-GlcNAc_acltr"/>
    <property type="match status" value="1"/>
</dbReference>
<dbReference type="InterPro" id="IPR011004">
    <property type="entry name" value="Trimer_LpxA-like_sf"/>
</dbReference>
<feature type="domain" description="UDP N-acetylglucosamine O-acyltransferase C-terminal" evidence="7">
    <location>
        <begin position="178"/>
        <end position="259"/>
    </location>
</feature>
<dbReference type="RefSeq" id="WP_207860451.1">
    <property type="nucleotide sequence ID" value="NZ_JAFREP010000017.1"/>
</dbReference>
<protein>
    <recommendedName>
        <fullName evidence="6">Acyl-[acyl-carrier-protein]--UDP-N-acetylglucosamine O-acyltransferase</fullName>
        <shortName evidence="6">UDP-N-acetylglucosamine acyltransferase</shortName>
        <ecNumber evidence="6">2.3.1.129</ecNumber>
    </recommendedName>
</protein>
<dbReference type="NCBIfam" id="TIGR01852">
    <property type="entry name" value="lipid_A_lpxA"/>
    <property type="match status" value="1"/>
</dbReference>
<dbReference type="InterPro" id="IPR037157">
    <property type="entry name" value="Acetyltransf_C_sf"/>
</dbReference>
<dbReference type="EMBL" id="JAFREP010000017">
    <property type="protein sequence ID" value="MBO1320496.1"/>
    <property type="molecule type" value="Genomic_DNA"/>
</dbReference>
<dbReference type="InterPro" id="IPR029098">
    <property type="entry name" value="Acetyltransf_C"/>
</dbReference>
<dbReference type="GO" id="GO:0008780">
    <property type="term" value="F:acyl-[acyl-carrier-protein]-UDP-N-acetylglucosamine O-acyltransferase activity"/>
    <property type="evidence" value="ECO:0007669"/>
    <property type="project" value="UniProtKB-UniRule"/>
</dbReference>
<dbReference type="GO" id="GO:0009245">
    <property type="term" value="P:lipid A biosynthetic process"/>
    <property type="evidence" value="ECO:0007669"/>
    <property type="project" value="UniProtKB-UniRule"/>
</dbReference>
<evidence type="ECO:0000256" key="6">
    <source>
        <dbReference type="HAMAP-Rule" id="MF_00387"/>
    </source>
</evidence>
<evidence type="ECO:0000313" key="9">
    <source>
        <dbReference type="Proteomes" id="UP000664417"/>
    </source>
</evidence>
<dbReference type="Pfam" id="PF13720">
    <property type="entry name" value="Acetyltransf_11"/>
    <property type="match status" value="1"/>
</dbReference>
<comment type="pathway">
    <text evidence="6">Glycolipid biosynthesis; lipid IV(A) biosynthesis; lipid IV(A) from (3R)-3-hydroxytetradecanoyl-[acyl-carrier-protein] and UDP-N-acetyl-alpha-D-glucosamine: step 1/6.</text>
</comment>
<dbReference type="EC" id="2.3.1.129" evidence="6"/>
<dbReference type="SUPFAM" id="SSF51161">
    <property type="entry name" value="Trimeric LpxA-like enzymes"/>
    <property type="match status" value="1"/>
</dbReference>
<dbReference type="AlphaFoldDB" id="A0A8J7U6L2"/>
<dbReference type="NCBIfam" id="NF003657">
    <property type="entry name" value="PRK05289.1"/>
    <property type="match status" value="1"/>
</dbReference>
<evidence type="ECO:0000256" key="1">
    <source>
        <dbReference type="ARBA" id="ARBA00022516"/>
    </source>
</evidence>
<evidence type="ECO:0000256" key="3">
    <source>
        <dbReference type="ARBA" id="ARBA00022679"/>
    </source>
</evidence>
<name>A0A8J7U6L2_9BACT</name>
<evidence type="ECO:0000256" key="4">
    <source>
        <dbReference type="ARBA" id="ARBA00023098"/>
    </source>
</evidence>
<keyword evidence="3 6" id="KW-0808">Transferase</keyword>
<keyword evidence="2 6" id="KW-0441">Lipid A biosynthesis</keyword>